<feature type="region of interest" description="Disordered" evidence="1">
    <location>
        <begin position="49"/>
        <end position="157"/>
    </location>
</feature>
<reference evidence="2" key="1">
    <citation type="submission" date="2021-01" db="EMBL/GenBank/DDBJ databases">
        <authorList>
            <person name="Corre E."/>
            <person name="Pelletier E."/>
            <person name="Niang G."/>
            <person name="Scheremetjew M."/>
            <person name="Finn R."/>
            <person name="Kale V."/>
            <person name="Holt S."/>
            <person name="Cochrane G."/>
            <person name="Meng A."/>
            <person name="Brown T."/>
            <person name="Cohen L."/>
        </authorList>
    </citation>
    <scope>NUCLEOTIDE SEQUENCE</scope>
    <source>
        <strain evidence="2">CCMP1381</strain>
    </source>
</reference>
<accession>A0A7S2DBA0</accession>
<protein>
    <submittedName>
        <fullName evidence="2">Uncharacterized protein</fullName>
    </submittedName>
</protein>
<evidence type="ECO:0000256" key="1">
    <source>
        <dbReference type="SAM" id="MobiDB-lite"/>
    </source>
</evidence>
<name>A0A7S2DBA0_9STRA</name>
<proteinExistence type="predicted"/>
<organism evidence="2">
    <name type="scientific">Octactis speculum</name>
    <dbReference type="NCBI Taxonomy" id="3111310"/>
    <lineage>
        <taxon>Eukaryota</taxon>
        <taxon>Sar</taxon>
        <taxon>Stramenopiles</taxon>
        <taxon>Ochrophyta</taxon>
        <taxon>Dictyochophyceae</taxon>
        <taxon>Dictyochales</taxon>
        <taxon>Dictyochaceae</taxon>
        <taxon>Octactis</taxon>
    </lineage>
</organism>
<feature type="compositionally biased region" description="Low complexity" evidence="1">
    <location>
        <begin position="122"/>
        <end position="137"/>
    </location>
</feature>
<dbReference type="EMBL" id="HBGS01039475">
    <property type="protein sequence ID" value="CAD9448085.1"/>
    <property type="molecule type" value="Transcribed_RNA"/>
</dbReference>
<evidence type="ECO:0000313" key="2">
    <source>
        <dbReference type="EMBL" id="CAD9448085.1"/>
    </source>
</evidence>
<dbReference type="AlphaFoldDB" id="A0A7S2DBA0"/>
<sequence>MTQHFFAVPHDHTVIHLPFLHFLTHTMYVYNRLIATGHANLVQQAIKGFPPTPETSNMKRPMPCKTKIKTENRNRTSSSPKPSPESVPKPRTNRRVYFLEKAARARKTASLSANDANDRNITTKSSPTSTPTKCTSSEHPISPKSLDTIVEQHAQRA</sequence>
<gene>
    <name evidence="2" type="ORF">DSPE1174_LOCUS20341</name>
</gene>